<dbReference type="Pfam" id="PF12796">
    <property type="entry name" value="Ank_2"/>
    <property type="match status" value="4"/>
</dbReference>
<feature type="repeat" description="ANK" evidence="2">
    <location>
        <begin position="753"/>
        <end position="785"/>
    </location>
</feature>
<dbReference type="InterPro" id="IPR036770">
    <property type="entry name" value="Ankyrin_rpt-contain_sf"/>
</dbReference>
<dbReference type="InterPro" id="IPR027417">
    <property type="entry name" value="P-loop_NTPase"/>
</dbReference>
<dbReference type="Pfam" id="PF24883">
    <property type="entry name" value="NPHP3_N"/>
    <property type="match status" value="1"/>
</dbReference>
<organism evidence="5 6">
    <name type="scientific">Penicillium coprophilum</name>
    <dbReference type="NCBI Taxonomy" id="36646"/>
    <lineage>
        <taxon>Eukaryota</taxon>
        <taxon>Fungi</taxon>
        <taxon>Dikarya</taxon>
        <taxon>Ascomycota</taxon>
        <taxon>Pezizomycotina</taxon>
        <taxon>Eurotiomycetes</taxon>
        <taxon>Eurotiomycetidae</taxon>
        <taxon>Eurotiales</taxon>
        <taxon>Aspergillaceae</taxon>
        <taxon>Penicillium</taxon>
    </lineage>
</organism>
<keyword evidence="1" id="KW-0677">Repeat</keyword>
<feature type="repeat" description="ANK" evidence="2">
    <location>
        <begin position="687"/>
        <end position="719"/>
    </location>
</feature>
<feature type="repeat" description="ANK" evidence="2">
    <location>
        <begin position="720"/>
        <end position="752"/>
    </location>
</feature>
<evidence type="ECO:0000313" key="5">
    <source>
        <dbReference type="EMBL" id="OQE42234.1"/>
    </source>
</evidence>
<feature type="repeat" description="ANK" evidence="2">
    <location>
        <begin position="887"/>
        <end position="921"/>
    </location>
</feature>
<feature type="repeat" description="ANK" evidence="2">
    <location>
        <begin position="957"/>
        <end position="990"/>
    </location>
</feature>
<dbReference type="PANTHER" id="PTHR10039">
    <property type="entry name" value="AMELOGENIN"/>
    <property type="match status" value="1"/>
</dbReference>
<feature type="domain" description="GPI inositol-deacylase winged helix" evidence="3">
    <location>
        <begin position="459"/>
        <end position="536"/>
    </location>
</feature>
<dbReference type="SMART" id="SM00248">
    <property type="entry name" value="ANK"/>
    <property type="match status" value="10"/>
</dbReference>
<evidence type="ECO:0000259" key="4">
    <source>
        <dbReference type="Pfam" id="PF24883"/>
    </source>
</evidence>
<feature type="domain" description="Nephrocystin 3-like N-terminal" evidence="4">
    <location>
        <begin position="178"/>
        <end position="346"/>
    </location>
</feature>
<feature type="repeat" description="ANK" evidence="2">
    <location>
        <begin position="854"/>
        <end position="886"/>
    </location>
</feature>
<dbReference type="InterPro" id="IPR002110">
    <property type="entry name" value="Ankyrin_rpt"/>
</dbReference>
<dbReference type="SUPFAM" id="SSF48403">
    <property type="entry name" value="Ankyrin repeat"/>
    <property type="match status" value="1"/>
</dbReference>
<dbReference type="InterPro" id="IPR054471">
    <property type="entry name" value="GPIID_WHD"/>
</dbReference>
<dbReference type="PRINTS" id="PR01415">
    <property type="entry name" value="ANKYRIN"/>
</dbReference>
<evidence type="ECO:0000256" key="1">
    <source>
        <dbReference type="ARBA" id="ARBA00022737"/>
    </source>
</evidence>
<dbReference type="SUPFAM" id="SSF52540">
    <property type="entry name" value="P-loop containing nucleoside triphosphate hydrolases"/>
    <property type="match status" value="1"/>
</dbReference>
<dbReference type="STRING" id="36646.A0A1V6UUX5"/>
<dbReference type="Gene3D" id="3.40.50.300">
    <property type="entry name" value="P-loop containing nucleotide triphosphate hydrolases"/>
    <property type="match status" value="1"/>
</dbReference>
<gene>
    <name evidence="5" type="ORF">PENCOP_c004G00355</name>
</gene>
<dbReference type="Gene3D" id="1.25.40.20">
    <property type="entry name" value="Ankyrin repeat-containing domain"/>
    <property type="match status" value="1"/>
</dbReference>
<accession>A0A1V6UUX5</accession>
<dbReference type="EMBL" id="MDDG01000004">
    <property type="protein sequence ID" value="OQE42234.1"/>
    <property type="molecule type" value="Genomic_DNA"/>
</dbReference>
<dbReference type="Proteomes" id="UP000191500">
    <property type="component" value="Unassembled WGS sequence"/>
</dbReference>
<evidence type="ECO:0000313" key="6">
    <source>
        <dbReference type="Proteomes" id="UP000191500"/>
    </source>
</evidence>
<keyword evidence="6" id="KW-1185">Reference proteome</keyword>
<keyword evidence="2" id="KW-0040">ANK repeat</keyword>
<dbReference type="AlphaFoldDB" id="A0A1V6UUX5"/>
<dbReference type="PROSITE" id="PS50088">
    <property type="entry name" value="ANK_REPEAT"/>
    <property type="match status" value="7"/>
</dbReference>
<dbReference type="PANTHER" id="PTHR10039:SF15">
    <property type="entry name" value="NACHT DOMAIN-CONTAINING PROTEIN"/>
    <property type="match status" value="1"/>
</dbReference>
<dbReference type="PROSITE" id="PS50297">
    <property type="entry name" value="ANK_REP_REGION"/>
    <property type="match status" value="6"/>
</dbReference>
<dbReference type="Pfam" id="PF22939">
    <property type="entry name" value="WHD_GPIID"/>
    <property type="match status" value="1"/>
</dbReference>
<name>A0A1V6UUX5_9EURO</name>
<proteinExistence type="predicted"/>
<sequence>MSFGFGIGDFLAVIKLATKIRKDFVEAPAQFKSLSDEVRSLSLVLQDVEIDISAKELSNQQQAELDRISKGCHEVLTDISKKIEDYTELSTPIDGKRNIAKRAWKRLKWEPSDIQELRLRIGTNIALLAAFNGQTMKRSVAKLVQHQDEEECQKILDWLSPSNYTTQQSDNISRHEEGTGQWFIDSAEFNDWILSSKQTLFCPGIPGAGKTILASIVIDDLYDRFGNQAEVAIAYIYCNFKRQDEQSAIALMSSILKQLAQSQSPLPSSIREMYTEHIARGTRPSMGDISKTIIQLLSKPSDLAKVYIVIDALDECRMNDGSRTRLLDAMFELQDTCNINLLATSRFIPEITETFRGKPALEIRASTLDVMRYLQGNLEMLPAFVSRNPELQTDISMGITTAVDGMFLLAQLYLNSLAGKRSPKAIRSALKAISSSTNQYDSAYHDAMKRIQGQIADQTEMAMQVLAWITCAKRPLTTVELQTALAVEINESDFDEDNLPDLIDMVSVCAGLVTIDEQSDVVRLVHYTTQEFFQRNQSSWFPKANYDISSICVAYLSCDTFKTGHCQTVEDFELRQDRYPFGPYAAAFWGSHIRELEIVGELPLIEEAILALLLDRPKVNSCMQFMAWSSSDNSYSRLFNDRFGGNFYPPKVSQIATGLHLAAYFNLLDVTQKLISLGGLVDCVDVVGKTPLSWAAQQNCPDIITLLLVNGADPNIKDSDGKTPLFLAAMSGHERVVQLLLEGNSDSLSPDDRGRLPLHAAAKQGSDIVTHLLLKQGSPRPKDNKGHTPLFYATQYGHLNLVKLFFDLDLDFNSRDMELNGLISAAVLNGHERVVQFLLDRGADPNVIVIDNFFNMTPLMRASILGQTSVIQVLLNWGVELEIKNYAGRTALSLAATSRNRSTEVIDLLLENGADINTEDNDGRGVFFHAVLGNIYPNLTALCTSTKIRNINQADRYGRTPLHLAATRGYLKSVLALLKNTGVDCEAQDKFGRTALSDAILHNKTDVVKSLNTFSETNVEGKVDLVDEGPSQDHEHAYHCDICMAFMLKGQGFYHCAACNEGSFNICESCYRLGARCLDQSHEMEAQRGMVHGHSVIPSRRSGYDSLTAAILYAF</sequence>
<protein>
    <submittedName>
        <fullName evidence="5">Uncharacterized protein</fullName>
    </submittedName>
</protein>
<comment type="caution">
    <text evidence="5">The sequence shown here is derived from an EMBL/GenBank/DDBJ whole genome shotgun (WGS) entry which is preliminary data.</text>
</comment>
<evidence type="ECO:0000256" key="2">
    <source>
        <dbReference type="PROSITE-ProRule" id="PRU00023"/>
    </source>
</evidence>
<feature type="repeat" description="ANK" evidence="2">
    <location>
        <begin position="785"/>
        <end position="817"/>
    </location>
</feature>
<evidence type="ECO:0000259" key="3">
    <source>
        <dbReference type="Pfam" id="PF22939"/>
    </source>
</evidence>
<dbReference type="InterPro" id="IPR056884">
    <property type="entry name" value="NPHP3-like_N"/>
</dbReference>
<reference evidence="6" key="1">
    <citation type="journal article" date="2017" name="Nat. Microbiol.">
        <title>Global analysis of biosynthetic gene clusters reveals vast potential of secondary metabolite production in Penicillium species.</title>
        <authorList>
            <person name="Nielsen J.C."/>
            <person name="Grijseels S."/>
            <person name="Prigent S."/>
            <person name="Ji B."/>
            <person name="Dainat J."/>
            <person name="Nielsen K.F."/>
            <person name="Frisvad J.C."/>
            <person name="Workman M."/>
            <person name="Nielsen J."/>
        </authorList>
    </citation>
    <scope>NUCLEOTIDE SEQUENCE [LARGE SCALE GENOMIC DNA]</scope>
    <source>
        <strain evidence="6">IBT 31321</strain>
    </source>
</reference>
<dbReference type="SUPFAM" id="SSF57850">
    <property type="entry name" value="RING/U-box"/>
    <property type="match status" value="1"/>
</dbReference>